<dbReference type="InterPro" id="IPR013325">
    <property type="entry name" value="RNA_pol_sigma_r2"/>
</dbReference>
<dbReference type="SUPFAM" id="SSF88946">
    <property type="entry name" value="Sigma2 domain of RNA polymerase sigma factors"/>
    <property type="match status" value="1"/>
</dbReference>
<dbReference type="OrthoDB" id="128557at2"/>
<sequence>MDSSSPLPPKSGFPETQWATICLAAHGSEEQRREALQALCLTYRLPLYTFLRSLGRGHEVAEDTVQEFYLRLTNGRLLSLATPEKGRFRTLLLKAIKNLDQDLQRGDQAQKRGGDMEMMSLDHPAVLERLQDELIQHLSPEKVFDRAWANVLIDRTRVRLQQHYTTLGKVALFAELFPRIAGDKSATDFLADTATRLEMSEAAVKTAFWRMRQLYGEIFRDEVRQTVVSQEDIEDEVRRLMASFS</sequence>
<name>A0A1T4XBX7_9BACT</name>
<reference evidence="2" key="1">
    <citation type="submission" date="2017-02" db="EMBL/GenBank/DDBJ databases">
        <authorList>
            <person name="Varghese N."/>
            <person name="Submissions S."/>
        </authorList>
    </citation>
    <scope>NUCLEOTIDE SEQUENCE [LARGE SCALE GENOMIC DNA]</scope>
    <source>
        <strain evidence="2">ATCC 700200</strain>
    </source>
</reference>
<dbReference type="EMBL" id="FUYE01000003">
    <property type="protein sequence ID" value="SKA86675.1"/>
    <property type="molecule type" value="Genomic_DNA"/>
</dbReference>
<dbReference type="Proteomes" id="UP000190774">
    <property type="component" value="Unassembled WGS sequence"/>
</dbReference>
<organism evidence="1 2">
    <name type="scientific">Prosthecobacter debontii</name>
    <dbReference type="NCBI Taxonomy" id="48467"/>
    <lineage>
        <taxon>Bacteria</taxon>
        <taxon>Pseudomonadati</taxon>
        <taxon>Verrucomicrobiota</taxon>
        <taxon>Verrucomicrobiia</taxon>
        <taxon>Verrucomicrobiales</taxon>
        <taxon>Verrucomicrobiaceae</taxon>
        <taxon>Prosthecobacter</taxon>
    </lineage>
</organism>
<dbReference type="AlphaFoldDB" id="A0A1T4XBX7"/>
<dbReference type="RefSeq" id="WP_139373102.1">
    <property type="nucleotide sequence ID" value="NZ_FUYE01000003.1"/>
</dbReference>
<dbReference type="GO" id="GO:0003700">
    <property type="term" value="F:DNA-binding transcription factor activity"/>
    <property type="evidence" value="ECO:0007669"/>
    <property type="project" value="InterPro"/>
</dbReference>
<protein>
    <submittedName>
        <fullName evidence="1">RNA polymerase sigma-70 factor, ECF subfamily</fullName>
    </submittedName>
</protein>
<keyword evidence="2" id="KW-1185">Reference proteome</keyword>
<dbReference type="Gene3D" id="1.10.1740.10">
    <property type="match status" value="1"/>
</dbReference>
<dbReference type="GO" id="GO:0006352">
    <property type="term" value="P:DNA-templated transcription initiation"/>
    <property type="evidence" value="ECO:0007669"/>
    <property type="project" value="InterPro"/>
</dbReference>
<accession>A0A1T4XBX7</accession>
<proteinExistence type="predicted"/>
<evidence type="ECO:0000313" key="1">
    <source>
        <dbReference type="EMBL" id="SKA86675.1"/>
    </source>
</evidence>
<evidence type="ECO:0000313" key="2">
    <source>
        <dbReference type="Proteomes" id="UP000190774"/>
    </source>
</evidence>
<dbReference type="STRING" id="48467.SAMN02745166_01331"/>
<gene>
    <name evidence="1" type="ORF">SAMN02745166_01331</name>
</gene>